<evidence type="ECO:0000256" key="1">
    <source>
        <dbReference type="SAM" id="MobiDB-lite"/>
    </source>
</evidence>
<feature type="compositionally biased region" description="Polar residues" evidence="1">
    <location>
        <begin position="40"/>
        <end position="59"/>
    </location>
</feature>
<name>A0A8K0XNM1_9AGAR</name>
<feature type="region of interest" description="Disordered" evidence="1">
    <location>
        <begin position="335"/>
        <end position="416"/>
    </location>
</feature>
<keyword evidence="3" id="KW-1185">Reference proteome</keyword>
<feature type="region of interest" description="Disordered" evidence="1">
    <location>
        <begin position="196"/>
        <end position="263"/>
    </location>
</feature>
<feature type="compositionally biased region" description="Polar residues" evidence="1">
    <location>
        <begin position="79"/>
        <end position="99"/>
    </location>
</feature>
<sequence length="416" mass="43673">MGSSSYPLHSHNRSAKPSTFHSGFGEQQLDRELAAHTATPHPSSNPPQASFDSRQKTPISNPPLKVSAFLSPASLHPGPNTSGRPLSTAQQTTIGHTPQSSSVLLTHTLGFSAATTTQQVLQSVTSLINLSPNLPSALSTTGHVHPRLSQKLDVPSNPFPLQVVPEPTPVKVDKPILRSVVEKVAGEPVSVRIGSEETVAVSSQGTSTSPSTAHVESPSIPPLTKSSPKDSMTSPKETKSQSTAIPQRPATELASAPAICPEKNKPTPIALVPSLAVKSEAPVVSSEKTTLTIPSHPQAVETEIKRAAAAGFQTANKIVETSRVAVKPAQQVLPKVRLGKSSSPTATPVSVSDVSKDLNSPAQTKNENLESKKACVRSTPKEKAVESGMSTKQDDRKPTTKSPTMTNNETVTLPKG</sequence>
<evidence type="ECO:0000313" key="2">
    <source>
        <dbReference type="EMBL" id="KAH8097028.1"/>
    </source>
</evidence>
<gene>
    <name evidence="2" type="ORF">BXZ70DRAFT_306167</name>
</gene>
<feature type="compositionally biased region" description="Low complexity" evidence="1">
    <location>
        <begin position="341"/>
        <end position="353"/>
    </location>
</feature>
<feature type="compositionally biased region" description="Polar residues" evidence="1">
    <location>
        <begin position="357"/>
        <end position="366"/>
    </location>
</feature>
<dbReference type="EMBL" id="JAEVFJ010000021">
    <property type="protein sequence ID" value="KAH8097028.1"/>
    <property type="molecule type" value="Genomic_DNA"/>
</dbReference>
<reference evidence="2" key="1">
    <citation type="journal article" date="2021" name="New Phytol.">
        <title>Evolutionary innovations through gain and loss of genes in the ectomycorrhizal Boletales.</title>
        <authorList>
            <person name="Wu G."/>
            <person name="Miyauchi S."/>
            <person name="Morin E."/>
            <person name="Kuo A."/>
            <person name="Drula E."/>
            <person name="Varga T."/>
            <person name="Kohler A."/>
            <person name="Feng B."/>
            <person name="Cao Y."/>
            <person name="Lipzen A."/>
            <person name="Daum C."/>
            <person name="Hundley H."/>
            <person name="Pangilinan J."/>
            <person name="Johnson J."/>
            <person name="Barry K."/>
            <person name="LaButti K."/>
            <person name="Ng V."/>
            <person name="Ahrendt S."/>
            <person name="Min B."/>
            <person name="Choi I.G."/>
            <person name="Park H."/>
            <person name="Plett J.M."/>
            <person name="Magnuson J."/>
            <person name="Spatafora J.W."/>
            <person name="Nagy L.G."/>
            <person name="Henrissat B."/>
            <person name="Grigoriev I.V."/>
            <person name="Yang Z.L."/>
            <person name="Xu J."/>
            <person name="Martin F.M."/>
        </authorList>
    </citation>
    <scope>NUCLEOTIDE SEQUENCE</scope>
    <source>
        <strain evidence="2">KKN 215</strain>
    </source>
</reference>
<organism evidence="2 3">
    <name type="scientific">Cristinia sonorae</name>
    <dbReference type="NCBI Taxonomy" id="1940300"/>
    <lineage>
        <taxon>Eukaryota</taxon>
        <taxon>Fungi</taxon>
        <taxon>Dikarya</taxon>
        <taxon>Basidiomycota</taxon>
        <taxon>Agaricomycotina</taxon>
        <taxon>Agaricomycetes</taxon>
        <taxon>Agaricomycetidae</taxon>
        <taxon>Agaricales</taxon>
        <taxon>Pleurotineae</taxon>
        <taxon>Stephanosporaceae</taxon>
        <taxon>Cristinia</taxon>
    </lineage>
</organism>
<comment type="caution">
    <text evidence="2">The sequence shown here is derived from an EMBL/GenBank/DDBJ whole genome shotgun (WGS) entry which is preliminary data.</text>
</comment>
<feature type="compositionally biased region" description="Polar residues" evidence="1">
    <location>
        <begin position="200"/>
        <end position="214"/>
    </location>
</feature>
<feature type="compositionally biased region" description="Polar residues" evidence="1">
    <location>
        <begin position="400"/>
        <end position="416"/>
    </location>
</feature>
<feature type="region of interest" description="Disordered" evidence="1">
    <location>
        <begin position="1"/>
        <end position="99"/>
    </location>
</feature>
<dbReference type="Proteomes" id="UP000813824">
    <property type="component" value="Unassembled WGS sequence"/>
</dbReference>
<dbReference type="AlphaFoldDB" id="A0A8K0XNM1"/>
<protein>
    <submittedName>
        <fullName evidence="2">Uncharacterized protein</fullName>
    </submittedName>
</protein>
<evidence type="ECO:0000313" key="3">
    <source>
        <dbReference type="Proteomes" id="UP000813824"/>
    </source>
</evidence>
<feature type="compositionally biased region" description="Basic and acidic residues" evidence="1">
    <location>
        <begin position="367"/>
        <end position="385"/>
    </location>
</feature>
<feature type="compositionally biased region" description="Polar residues" evidence="1">
    <location>
        <begin position="224"/>
        <end position="245"/>
    </location>
</feature>
<proteinExistence type="predicted"/>
<accession>A0A8K0XNM1</accession>